<dbReference type="Pfam" id="PF13582">
    <property type="entry name" value="Reprolysin_3"/>
    <property type="match status" value="1"/>
</dbReference>
<comment type="caution">
    <text evidence="2">The sequence shown here is derived from an EMBL/GenBank/DDBJ whole genome shotgun (WGS) entry which is preliminary data.</text>
</comment>
<dbReference type="SUPFAM" id="SSF55486">
    <property type="entry name" value="Metalloproteases ('zincins'), catalytic domain"/>
    <property type="match status" value="1"/>
</dbReference>
<sequence>MKTCILCCIFLLLCSFEAQASQGPLVNSAPRFLDVYASRSHLSKADEAAIERQRRSDSSIDWVIPIKVDPNALNFDRFDAFLYDLHVLIQKSAEQGPESQFGEIWHGEVSLPGDPPGRGDHGGLRDVQLIRAEDGRIYGTIRIGELVYSLNNLSSGNQILTKQDLSRLNDSSNDVIYPENSIRMIPAEEPDGRINQWFQPSIPPIGPPSPPPERIHVIRIAIAFSPAAEGDDQAVLLEQVQAAVSAANASFFPSDVMAQLQIAAYARPSYAETSLARTLSDLRQGSSGPLWLAHRARDDQYADVLAMVVAGKNTWECGGVQQIGSTKATALLVVRRGCLGQGTLAHELGHLMGANHNPENVAMPSPYPYGHGYRRDTQAGNPGWSTIMANGNCAVGCPRLNRWSNPSKKRPNGEPMGTVAVHNNARVLTETKSIVSEFYPNPPKQQGDTSTPPVWLYTPQGSRILTDL</sequence>
<dbReference type="RefSeq" id="WP_180678445.1">
    <property type="nucleotide sequence ID" value="NZ_JACCKA010000060.1"/>
</dbReference>
<proteinExistence type="predicted"/>
<protein>
    <recommendedName>
        <fullName evidence="4">Peptidase M12B domain-containing protein</fullName>
    </recommendedName>
</protein>
<dbReference type="InterPro" id="IPR024079">
    <property type="entry name" value="MetalloPept_cat_dom_sf"/>
</dbReference>
<organism evidence="2 3">
    <name type="scientific">Luteimonas salinisoli</name>
    <dbReference type="NCBI Taxonomy" id="2752307"/>
    <lineage>
        <taxon>Bacteria</taxon>
        <taxon>Pseudomonadati</taxon>
        <taxon>Pseudomonadota</taxon>
        <taxon>Gammaproteobacteria</taxon>
        <taxon>Lysobacterales</taxon>
        <taxon>Lysobacteraceae</taxon>
        <taxon>Luteimonas</taxon>
    </lineage>
</organism>
<dbReference type="EMBL" id="JACCKA010000060">
    <property type="protein sequence ID" value="NZA26655.1"/>
    <property type="molecule type" value="Genomic_DNA"/>
</dbReference>
<reference evidence="2 3" key="1">
    <citation type="submission" date="2020-07" db="EMBL/GenBank/DDBJ databases">
        <title>Luteimonas sp. SJ-92.</title>
        <authorList>
            <person name="Huang X.-X."/>
            <person name="Xu L."/>
            <person name="Sun J.-Q."/>
        </authorList>
    </citation>
    <scope>NUCLEOTIDE SEQUENCE [LARGE SCALE GENOMIC DNA]</scope>
    <source>
        <strain evidence="2 3">SJ-92</strain>
    </source>
</reference>
<evidence type="ECO:0000313" key="2">
    <source>
        <dbReference type="EMBL" id="NZA26655.1"/>
    </source>
</evidence>
<keyword evidence="3" id="KW-1185">Reference proteome</keyword>
<feature type="signal peptide" evidence="1">
    <location>
        <begin position="1"/>
        <end position="20"/>
    </location>
</feature>
<name>A0A853JCT7_9GAMM</name>
<dbReference type="GO" id="GO:0008237">
    <property type="term" value="F:metallopeptidase activity"/>
    <property type="evidence" value="ECO:0007669"/>
    <property type="project" value="InterPro"/>
</dbReference>
<dbReference type="Proteomes" id="UP000578091">
    <property type="component" value="Unassembled WGS sequence"/>
</dbReference>
<gene>
    <name evidence="2" type="ORF">H0E84_09680</name>
</gene>
<evidence type="ECO:0000313" key="3">
    <source>
        <dbReference type="Proteomes" id="UP000578091"/>
    </source>
</evidence>
<dbReference type="AlphaFoldDB" id="A0A853JCT7"/>
<accession>A0A853JCT7</accession>
<evidence type="ECO:0000256" key="1">
    <source>
        <dbReference type="SAM" id="SignalP"/>
    </source>
</evidence>
<feature type="chain" id="PRO_5032774436" description="Peptidase M12B domain-containing protein" evidence="1">
    <location>
        <begin position="21"/>
        <end position="468"/>
    </location>
</feature>
<keyword evidence="1" id="KW-0732">Signal</keyword>
<evidence type="ECO:0008006" key="4">
    <source>
        <dbReference type="Google" id="ProtNLM"/>
    </source>
</evidence>
<dbReference type="Gene3D" id="3.40.390.10">
    <property type="entry name" value="Collagenase (Catalytic Domain)"/>
    <property type="match status" value="1"/>
</dbReference>